<keyword evidence="8" id="KW-1185">Reference proteome</keyword>
<dbReference type="PRINTS" id="PR01021">
    <property type="entry name" value="OMPADOMAIN"/>
</dbReference>
<feature type="chain" id="PRO_5017801309" evidence="5">
    <location>
        <begin position="21"/>
        <end position="637"/>
    </location>
</feature>
<evidence type="ECO:0000256" key="5">
    <source>
        <dbReference type="SAM" id="SignalP"/>
    </source>
</evidence>
<dbReference type="SUPFAM" id="SSF82171">
    <property type="entry name" value="DPP6 N-terminal domain-like"/>
    <property type="match status" value="1"/>
</dbReference>
<dbReference type="InterPro" id="IPR011659">
    <property type="entry name" value="WD40"/>
</dbReference>
<dbReference type="SUPFAM" id="SSF48452">
    <property type="entry name" value="TPR-like"/>
    <property type="match status" value="1"/>
</dbReference>
<dbReference type="SUPFAM" id="SSF103088">
    <property type="entry name" value="OmpA-like"/>
    <property type="match status" value="1"/>
</dbReference>
<sequence>MKNYRILLLITLMSGFYLTAQNKDTKKADKQFAQYEFVKAIESYNKLVDKGEADAYVYAQLAESYYNIFNTEAAERWYAKALETSDKPEMVYKYSQMLKANGKYEASNVQMEKFASMRPSDHRAAAFRKNPNYLPKILEQGKKFNVQNADFNSEQSDFGGIMNDGKLYITSGRNDSRKTYGWNDQPFLDIYTITKNTDDTFQEAELVNNKINTKYHEGLVSFSPDGKTMYFSRESFYEKDFQKDSLSNRKFSQLYLFKATKLGTDWDTVETLSVNSENYSVKNPAVSAEGKTLYFASDMPGGFGGFDIYKAPINNDGTLGEAVNLGQKVNTEGQEMFPYVSSNNTLYFSSTGHLGLGGLDVFYTKEIDGKMAPIRNLGIPINSNGDDFAFTIDEDKDEGFVSSNRDGGKGSDDVYSFKKLQPLCDVLITTTVLDDKTREPLSGASVSLFDAEGNKVVSKTTNAEGVVEFIVECEEDTELEVVMDGFDSKKVQVKGTNEEENNVQISLDPIEKLIAAETIDLAPIFFEFDQSNITAQAAFELDKLVQIMTKYPEMVIKATSHTDNRGPDSYNNALSERRAKTTVQYVISKGIDEARISGEGKGETEPKVNCATGCTKEQHAENRRSEFIIVSGALAAE</sequence>
<evidence type="ECO:0000256" key="2">
    <source>
        <dbReference type="ARBA" id="ARBA00023136"/>
    </source>
</evidence>
<dbReference type="Gene3D" id="1.25.40.10">
    <property type="entry name" value="Tetratricopeptide repeat domain"/>
    <property type="match status" value="1"/>
</dbReference>
<dbReference type="Gene3D" id="2.120.10.30">
    <property type="entry name" value="TolB, C-terminal domain"/>
    <property type="match status" value="1"/>
</dbReference>
<gene>
    <name evidence="7" type="ORF">DFQ09_101753</name>
</gene>
<dbReference type="PANTHER" id="PTHR30329:SF21">
    <property type="entry name" value="LIPOPROTEIN YIAD-RELATED"/>
    <property type="match status" value="1"/>
</dbReference>
<dbReference type="InterPro" id="IPR006664">
    <property type="entry name" value="OMP_bac"/>
</dbReference>
<feature type="domain" description="OmpA-like" evidence="6">
    <location>
        <begin position="514"/>
        <end position="633"/>
    </location>
</feature>
<dbReference type="PANTHER" id="PTHR30329">
    <property type="entry name" value="STATOR ELEMENT OF FLAGELLAR MOTOR COMPLEX"/>
    <property type="match status" value="1"/>
</dbReference>
<dbReference type="EMBL" id="QREI01000001">
    <property type="protein sequence ID" value="REE27914.1"/>
    <property type="molecule type" value="Genomic_DNA"/>
</dbReference>
<dbReference type="PROSITE" id="PS51123">
    <property type="entry name" value="OMPA_2"/>
    <property type="match status" value="1"/>
</dbReference>
<dbReference type="InterPro" id="IPR006665">
    <property type="entry name" value="OmpA-like"/>
</dbReference>
<proteinExistence type="predicted"/>
<comment type="caution">
    <text evidence="7">The sequence shown here is derived from an EMBL/GenBank/DDBJ whole genome shotgun (WGS) entry which is preliminary data.</text>
</comment>
<dbReference type="InterPro" id="IPR011042">
    <property type="entry name" value="6-blade_b-propeller_TolB-like"/>
</dbReference>
<evidence type="ECO:0000256" key="1">
    <source>
        <dbReference type="ARBA" id="ARBA00004442"/>
    </source>
</evidence>
<organism evidence="7 8">
    <name type="scientific">Winogradskyella pacifica</name>
    <dbReference type="NCBI Taxonomy" id="664642"/>
    <lineage>
        <taxon>Bacteria</taxon>
        <taxon>Pseudomonadati</taxon>
        <taxon>Bacteroidota</taxon>
        <taxon>Flavobacteriia</taxon>
        <taxon>Flavobacteriales</taxon>
        <taxon>Flavobacteriaceae</taxon>
        <taxon>Winogradskyella</taxon>
    </lineage>
</organism>
<name>A0A3D9N768_9FLAO</name>
<evidence type="ECO:0000259" key="6">
    <source>
        <dbReference type="PROSITE" id="PS51123"/>
    </source>
</evidence>
<evidence type="ECO:0000313" key="8">
    <source>
        <dbReference type="Proteomes" id="UP000256919"/>
    </source>
</evidence>
<dbReference type="InterPro" id="IPR050330">
    <property type="entry name" value="Bact_OuterMem_StrucFunc"/>
</dbReference>
<dbReference type="Gene3D" id="3.30.1330.60">
    <property type="entry name" value="OmpA-like domain"/>
    <property type="match status" value="1"/>
</dbReference>
<comment type="subcellular location">
    <subcellularLocation>
        <location evidence="1">Cell outer membrane</location>
    </subcellularLocation>
</comment>
<dbReference type="AlphaFoldDB" id="A0A3D9N768"/>
<dbReference type="Pfam" id="PF13620">
    <property type="entry name" value="CarboxypepD_reg"/>
    <property type="match status" value="1"/>
</dbReference>
<dbReference type="SUPFAM" id="SSF49478">
    <property type="entry name" value="Cna protein B-type domain"/>
    <property type="match status" value="1"/>
</dbReference>
<dbReference type="Proteomes" id="UP000256919">
    <property type="component" value="Unassembled WGS sequence"/>
</dbReference>
<dbReference type="Gene3D" id="2.60.40.1120">
    <property type="entry name" value="Carboxypeptidase-like, regulatory domain"/>
    <property type="match status" value="1"/>
</dbReference>
<keyword evidence="2 4" id="KW-0472">Membrane</keyword>
<keyword evidence="5" id="KW-0732">Signal</keyword>
<dbReference type="OrthoDB" id="9809364at2"/>
<dbReference type="RefSeq" id="WP_115808300.1">
    <property type="nucleotide sequence ID" value="NZ_QREI01000001.1"/>
</dbReference>
<keyword evidence="3" id="KW-0998">Cell outer membrane</keyword>
<dbReference type="InterPro" id="IPR011990">
    <property type="entry name" value="TPR-like_helical_dom_sf"/>
</dbReference>
<dbReference type="InterPro" id="IPR036737">
    <property type="entry name" value="OmpA-like_sf"/>
</dbReference>
<feature type="signal peptide" evidence="5">
    <location>
        <begin position="1"/>
        <end position="20"/>
    </location>
</feature>
<reference evidence="7 8" key="1">
    <citation type="submission" date="2018-07" db="EMBL/GenBank/DDBJ databases">
        <title>Genomic Encyclopedia of Type Strains, Phase III (KMG-III): the genomes of soil and plant-associated and newly described type strains.</title>
        <authorList>
            <person name="Whitman W."/>
        </authorList>
    </citation>
    <scope>NUCLEOTIDE SEQUENCE [LARGE SCALE GENOMIC DNA]</scope>
    <source>
        <strain evidence="7 8">CECT 7948</strain>
    </source>
</reference>
<evidence type="ECO:0000256" key="4">
    <source>
        <dbReference type="PROSITE-ProRule" id="PRU00473"/>
    </source>
</evidence>
<protein>
    <submittedName>
        <fullName evidence="7">Outer membrane protein OmpA-like peptidoglycan-associated protein</fullName>
    </submittedName>
</protein>
<evidence type="ECO:0000256" key="3">
    <source>
        <dbReference type="ARBA" id="ARBA00023237"/>
    </source>
</evidence>
<dbReference type="GO" id="GO:0009279">
    <property type="term" value="C:cell outer membrane"/>
    <property type="evidence" value="ECO:0007669"/>
    <property type="project" value="UniProtKB-SubCell"/>
</dbReference>
<dbReference type="CDD" id="cd07185">
    <property type="entry name" value="OmpA_C-like"/>
    <property type="match status" value="1"/>
</dbReference>
<dbReference type="Pfam" id="PF00691">
    <property type="entry name" value="OmpA"/>
    <property type="match status" value="1"/>
</dbReference>
<evidence type="ECO:0000313" key="7">
    <source>
        <dbReference type="EMBL" id="REE27914.1"/>
    </source>
</evidence>
<dbReference type="Pfam" id="PF07676">
    <property type="entry name" value="PD40"/>
    <property type="match status" value="3"/>
</dbReference>
<accession>A0A3D9N768</accession>